<gene>
    <name evidence="2" type="ORF">CPB84DRAFT_1623611</name>
</gene>
<dbReference type="AlphaFoldDB" id="A0A9P5TRW0"/>
<proteinExistence type="predicted"/>
<accession>A0A9P5TRW0</accession>
<organism evidence="2 3">
    <name type="scientific">Gymnopilus junonius</name>
    <name type="common">Spectacular rustgill mushroom</name>
    <name type="synonym">Gymnopilus spectabilis subsp. junonius</name>
    <dbReference type="NCBI Taxonomy" id="109634"/>
    <lineage>
        <taxon>Eukaryota</taxon>
        <taxon>Fungi</taxon>
        <taxon>Dikarya</taxon>
        <taxon>Basidiomycota</taxon>
        <taxon>Agaricomycotina</taxon>
        <taxon>Agaricomycetes</taxon>
        <taxon>Agaricomycetidae</taxon>
        <taxon>Agaricales</taxon>
        <taxon>Agaricineae</taxon>
        <taxon>Hymenogastraceae</taxon>
        <taxon>Gymnopilus</taxon>
    </lineage>
</organism>
<feature type="non-terminal residue" evidence="2">
    <location>
        <position position="87"/>
    </location>
</feature>
<evidence type="ECO:0000256" key="1">
    <source>
        <dbReference type="SAM" id="MobiDB-lite"/>
    </source>
</evidence>
<comment type="caution">
    <text evidence="2">The sequence shown here is derived from an EMBL/GenBank/DDBJ whole genome shotgun (WGS) entry which is preliminary data.</text>
</comment>
<reference evidence="2" key="1">
    <citation type="submission" date="2020-11" db="EMBL/GenBank/DDBJ databases">
        <authorList>
            <consortium name="DOE Joint Genome Institute"/>
            <person name="Ahrendt S."/>
            <person name="Riley R."/>
            <person name="Andreopoulos W."/>
            <person name="LaButti K."/>
            <person name="Pangilinan J."/>
            <person name="Ruiz-duenas F.J."/>
            <person name="Barrasa J.M."/>
            <person name="Sanchez-Garcia M."/>
            <person name="Camarero S."/>
            <person name="Miyauchi S."/>
            <person name="Serrano A."/>
            <person name="Linde D."/>
            <person name="Babiker R."/>
            <person name="Drula E."/>
            <person name="Ayuso-Fernandez I."/>
            <person name="Pacheco R."/>
            <person name="Padilla G."/>
            <person name="Ferreira P."/>
            <person name="Barriuso J."/>
            <person name="Kellner H."/>
            <person name="Castanera R."/>
            <person name="Alfaro M."/>
            <person name="Ramirez L."/>
            <person name="Pisabarro A.G."/>
            <person name="Kuo A."/>
            <person name="Tritt A."/>
            <person name="Lipzen A."/>
            <person name="He G."/>
            <person name="Yan M."/>
            <person name="Ng V."/>
            <person name="Cullen D."/>
            <person name="Martin F."/>
            <person name="Rosso M.-N."/>
            <person name="Henrissat B."/>
            <person name="Hibbett D."/>
            <person name="Martinez A.T."/>
            <person name="Grigoriev I.V."/>
        </authorList>
    </citation>
    <scope>NUCLEOTIDE SEQUENCE</scope>
    <source>
        <strain evidence="2">AH 44721</strain>
    </source>
</reference>
<protein>
    <submittedName>
        <fullName evidence="2">Uncharacterized protein</fullName>
    </submittedName>
</protein>
<keyword evidence="3" id="KW-1185">Reference proteome</keyword>
<feature type="region of interest" description="Disordered" evidence="1">
    <location>
        <begin position="63"/>
        <end position="87"/>
    </location>
</feature>
<name>A0A9P5TRW0_GYMJU</name>
<evidence type="ECO:0000313" key="2">
    <source>
        <dbReference type="EMBL" id="KAF8910157.1"/>
    </source>
</evidence>
<evidence type="ECO:0000313" key="3">
    <source>
        <dbReference type="Proteomes" id="UP000724874"/>
    </source>
</evidence>
<dbReference type="Proteomes" id="UP000724874">
    <property type="component" value="Unassembled WGS sequence"/>
</dbReference>
<dbReference type="EMBL" id="JADNYJ010000007">
    <property type="protein sequence ID" value="KAF8910157.1"/>
    <property type="molecule type" value="Genomic_DNA"/>
</dbReference>
<feature type="non-terminal residue" evidence="2">
    <location>
        <position position="1"/>
    </location>
</feature>
<dbReference type="OrthoDB" id="5954824at2759"/>
<sequence>AMDQNRDDIIEHMRQEIATLRRTSAEAVSTSIRLSEQLANANLEVSRSREAVRDLEDMLQREASARKEAERGRDLEMERRRAAENAL</sequence>